<dbReference type="PROSITE" id="PS50179">
    <property type="entry name" value="VHS"/>
    <property type="match status" value="1"/>
</dbReference>
<dbReference type="GO" id="GO:0007034">
    <property type="term" value="P:vacuolar transport"/>
    <property type="evidence" value="ECO:0007669"/>
    <property type="project" value="UniProtKB-ARBA"/>
</dbReference>
<dbReference type="PANTHER" id="PTHR47789:SF2">
    <property type="entry name" value="VHS DOMAIN-CONTAINING PROTEIN"/>
    <property type="match status" value="1"/>
</dbReference>
<sequence length="579" mass="63503">MRRFLARKSHKPQDEERYDNANAPMVPPEEDALTYPTYGETRAVDVGRGKPKRSFTPLRPKSGAQDKSISSRNSSIIAQAENWAPWQDYGAPASVASTRRRVHSLTLQGPNEVDDASYATQCNAQEKRVREKPPLFNWKKTMGEHHKHVRRAPRSDALRVFAPMHAEIAKQSAKQDPSEVATRIAAFCNAAPSGCDWQEAHALGDYLNHSDAHSKEAVRVLRAAMRSNNLEVQRRAVHAWGIWSLFAGGTFGAYAANAQLLGTLEELLDNSLTFPALREDILDVLSALTYRAKSTQRLRPVARLWSRVRPASCPEHGEPMRRALFSDREDAQSEGEDVSDDSHEKVPAAAVHPERTLLTIPTERTPQGARPPPKPLRLDADARTPTKTALPAMPGPGPEYTELAPYIPSPLRAGSDGSESPMNDDVQRECQVAHANASVLLDALAFQGVSNPLVPEFSHNAQLSRDWLEAQCTRISDEAQNAALGNADPDADALFANILDALSHVDEALAECDRLYELDANDANGHESEQSSTEGDEPALPPEPVQPSAKALGKRREVDPRMSSKPPLPAPPAALRENT</sequence>
<feature type="domain" description="VHS" evidence="2">
    <location>
        <begin position="196"/>
        <end position="309"/>
    </location>
</feature>
<reference evidence="3 4" key="1">
    <citation type="submission" date="2017-10" db="EMBL/GenBank/DDBJ databases">
        <title>A novel species of cold-tolerant Malassezia isolated from bats.</title>
        <authorList>
            <person name="Lorch J.M."/>
            <person name="Palmer J.M."/>
            <person name="Vanderwolf K.J."/>
            <person name="Schmidt K.Z."/>
            <person name="Verant M.L."/>
            <person name="Weller T.J."/>
            <person name="Blehert D.S."/>
        </authorList>
    </citation>
    <scope>NUCLEOTIDE SEQUENCE [LARGE SCALE GENOMIC DNA]</scope>
    <source>
        <strain evidence="3 4">NWHC:44797-103</strain>
    </source>
</reference>
<feature type="region of interest" description="Disordered" evidence="1">
    <location>
        <begin position="328"/>
        <end position="399"/>
    </location>
</feature>
<dbReference type="GO" id="GO:0007015">
    <property type="term" value="P:actin filament organization"/>
    <property type="evidence" value="ECO:0007669"/>
    <property type="project" value="InterPro"/>
</dbReference>
<dbReference type="InterPro" id="IPR008942">
    <property type="entry name" value="ENTH_VHS"/>
</dbReference>
<feature type="compositionally biased region" description="Basic residues" evidence="1">
    <location>
        <begin position="1"/>
        <end position="10"/>
    </location>
</feature>
<evidence type="ECO:0000259" key="2">
    <source>
        <dbReference type="PROSITE" id="PS50179"/>
    </source>
</evidence>
<dbReference type="EMBL" id="KZ454992">
    <property type="protein sequence ID" value="PKI83257.1"/>
    <property type="molecule type" value="Genomic_DNA"/>
</dbReference>
<dbReference type="GO" id="GO:0030479">
    <property type="term" value="C:actin cortical patch"/>
    <property type="evidence" value="ECO:0007669"/>
    <property type="project" value="TreeGrafter"/>
</dbReference>
<dbReference type="Proteomes" id="UP000232875">
    <property type="component" value="Unassembled WGS sequence"/>
</dbReference>
<dbReference type="InterPro" id="IPR045007">
    <property type="entry name" value="LSB5"/>
</dbReference>
<dbReference type="PANTHER" id="PTHR47789">
    <property type="entry name" value="LAS SEVENTEEN-BINDING PROTEIN 5"/>
    <property type="match status" value="1"/>
</dbReference>
<dbReference type="GO" id="GO:0051666">
    <property type="term" value="P:actin cortical patch localization"/>
    <property type="evidence" value="ECO:0007669"/>
    <property type="project" value="TreeGrafter"/>
</dbReference>
<organism evidence="3 4">
    <name type="scientific">Malassezia vespertilionis</name>
    <dbReference type="NCBI Taxonomy" id="2020962"/>
    <lineage>
        <taxon>Eukaryota</taxon>
        <taxon>Fungi</taxon>
        <taxon>Dikarya</taxon>
        <taxon>Basidiomycota</taxon>
        <taxon>Ustilaginomycotina</taxon>
        <taxon>Malasseziomycetes</taxon>
        <taxon>Malasseziales</taxon>
        <taxon>Malasseziaceae</taxon>
        <taxon>Malassezia</taxon>
    </lineage>
</organism>
<protein>
    <recommendedName>
        <fullName evidence="2">VHS domain-containing protein</fullName>
    </recommendedName>
</protein>
<evidence type="ECO:0000256" key="1">
    <source>
        <dbReference type="SAM" id="MobiDB-lite"/>
    </source>
</evidence>
<dbReference type="SUPFAM" id="SSF48464">
    <property type="entry name" value="ENTH/VHS domain"/>
    <property type="match status" value="1"/>
</dbReference>
<dbReference type="GO" id="GO:0006897">
    <property type="term" value="P:endocytosis"/>
    <property type="evidence" value="ECO:0007669"/>
    <property type="project" value="InterPro"/>
</dbReference>
<dbReference type="OrthoDB" id="10255964at2759"/>
<dbReference type="GO" id="GO:0043130">
    <property type="term" value="F:ubiquitin binding"/>
    <property type="evidence" value="ECO:0007669"/>
    <property type="project" value="InterPro"/>
</dbReference>
<feature type="region of interest" description="Disordered" evidence="1">
    <location>
        <begin position="524"/>
        <end position="579"/>
    </location>
</feature>
<dbReference type="AlphaFoldDB" id="A0A2N1J9M5"/>
<gene>
    <name evidence="3" type="ORF">MVES_003055</name>
</gene>
<accession>A0A2N1J9M5</accession>
<dbReference type="GO" id="GO:0035091">
    <property type="term" value="F:phosphatidylinositol binding"/>
    <property type="evidence" value="ECO:0007669"/>
    <property type="project" value="InterPro"/>
</dbReference>
<keyword evidence="4" id="KW-1185">Reference proteome</keyword>
<evidence type="ECO:0000313" key="3">
    <source>
        <dbReference type="EMBL" id="PKI83257.1"/>
    </source>
</evidence>
<evidence type="ECO:0000313" key="4">
    <source>
        <dbReference type="Proteomes" id="UP000232875"/>
    </source>
</evidence>
<proteinExistence type="predicted"/>
<dbReference type="InterPro" id="IPR002014">
    <property type="entry name" value="VHS_dom"/>
</dbReference>
<name>A0A2N1J9M5_9BASI</name>
<dbReference type="Gene3D" id="1.25.40.90">
    <property type="match status" value="1"/>
</dbReference>
<feature type="region of interest" description="Disordered" evidence="1">
    <location>
        <begin position="1"/>
        <end position="72"/>
    </location>
</feature>
<dbReference type="STRING" id="2020962.A0A2N1J9M5"/>